<comment type="caution">
    <text evidence="1">The sequence shown here is derived from an EMBL/GenBank/DDBJ whole genome shotgun (WGS) entry which is preliminary data.</text>
</comment>
<dbReference type="Proteomes" id="UP001157418">
    <property type="component" value="Unassembled WGS sequence"/>
</dbReference>
<evidence type="ECO:0000313" key="1">
    <source>
        <dbReference type="EMBL" id="CAH1431543.1"/>
    </source>
</evidence>
<dbReference type="AlphaFoldDB" id="A0AAU9MU62"/>
<organism evidence="1 2">
    <name type="scientific">Lactuca virosa</name>
    <dbReference type="NCBI Taxonomy" id="75947"/>
    <lineage>
        <taxon>Eukaryota</taxon>
        <taxon>Viridiplantae</taxon>
        <taxon>Streptophyta</taxon>
        <taxon>Embryophyta</taxon>
        <taxon>Tracheophyta</taxon>
        <taxon>Spermatophyta</taxon>
        <taxon>Magnoliopsida</taxon>
        <taxon>eudicotyledons</taxon>
        <taxon>Gunneridae</taxon>
        <taxon>Pentapetalae</taxon>
        <taxon>asterids</taxon>
        <taxon>campanulids</taxon>
        <taxon>Asterales</taxon>
        <taxon>Asteraceae</taxon>
        <taxon>Cichorioideae</taxon>
        <taxon>Cichorieae</taxon>
        <taxon>Lactucinae</taxon>
        <taxon>Lactuca</taxon>
    </lineage>
</organism>
<sequence>MPPYYVEYLVGNGISDMQGEIPHDTSEIPHDTSGIGCSFTSEGFFLSMEAHQVRQSRRQHEEILENNFRNTQHQICYQKQGTEEGLDTAAQHKPNMSGITTSSSTYMRQKATDADRLTNSYLTGEILNRQILESLVHN</sequence>
<evidence type="ECO:0000313" key="2">
    <source>
        <dbReference type="Proteomes" id="UP001157418"/>
    </source>
</evidence>
<gene>
    <name evidence="1" type="ORF">LVIROSA_LOCUS18255</name>
</gene>
<name>A0AAU9MU62_9ASTR</name>
<dbReference type="EMBL" id="CAKMRJ010003334">
    <property type="protein sequence ID" value="CAH1431543.1"/>
    <property type="molecule type" value="Genomic_DNA"/>
</dbReference>
<accession>A0AAU9MU62</accession>
<proteinExistence type="predicted"/>
<protein>
    <submittedName>
        <fullName evidence="1">Uncharacterized protein</fullName>
    </submittedName>
</protein>
<keyword evidence="2" id="KW-1185">Reference proteome</keyword>
<reference evidence="1 2" key="1">
    <citation type="submission" date="2022-01" db="EMBL/GenBank/DDBJ databases">
        <authorList>
            <person name="Xiong W."/>
            <person name="Schranz E."/>
        </authorList>
    </citation>
    <scope>NUCLEOTIDE SEQUENCE [LARGE SCALE GENOMIC DNA]</scope>
</reference>